<sequence length="150" mass="16848">MGRHNIHHETQINAPIAKVWAAMIDIDQWDKWNKWTTLEAKEAKTGVSGTLHAGYEGDGKWEDFPFTFGEVDEATHTMAWFGKVAGGCLFHGQHQMRLEAVSPTVTLLVHQEEFSGLLPALNAGLPYAKLKRNYLLINEALKAHVEVIEK</sequence>
<dbReference type="EMBL" id="HBEL01025963">
    <property type="protein sequence ID" value="CAD8415872.1"/>
    <property type="molecule type" value="Transcribed_RNA"/>
</dbReference>
<dbReference type="SUPFAM" id="SSF55961">
    <property type="entry name" value="Bet v1-like"/>
    <property type="match status" value="1"/>
</dbReference>
<dbReference type="Pfam" id="PF10604">
    <property type="entry name" value="Polyketide_cyc2"/>
    <property type="match status" value="1"/>
</dbReference>
<dbReference type="CDD" id="cd07822">
    <property type="entry name" value="SRPBCC_4"/>
    <property type="match status" value="1"/>
</dbReference>
<gene>
    <name evidence="1" type="ORF">PINE0816_LOCUS12007</name>
</gene>
<evidence type="ECO:0008006" key="2">
    <source>
        <dbReference type="Google" id="ProtNLM"/>
    </source>
</evidence>
<reference evidence="1" key="1">
    <citation type="submission" date="2021-01" db="EMBL/GenBank/DDBJ databases">
        <authorList>
            <person name="Corre E."/>
            <person name="Pelletier E."/>
            <person name="Niang G."/>
            <person name="Scheremetjew M."/>
            <person name="Finn R."/>
            <person name="Kale V."/>
            <person name="Holt S."/>
            <person name="Cochrane G."/>
            <person name="Meng A."/>
            <person name="Brown T."/>
            <person name="Cohen L."/>
        </authorList>
    </citation>
    <scope>NUCLEOTIDE SEQUENCE</scope>
    <source>
        <strain evidence="1">CCAP1064/1</strain>
    </source>
</reference>
<evidence type="ECO:0000313" key="1">
    <source>
        <dbReference type="EMBL" id="CAD8415872.1"/>
    </source>
</evidence>
<protein>
    <recommendedName>
        <fullName evidence="2">Coenzyme Q-binding protein COQ10 START domain-containing protein</fullName>
    </recommendedName>
</protein>
<accession>A0A7S0GCH5</accession>
<name>A0A7S0GCH5_9STRA</name>
<organism evidence="1">
    <name type="scientific">Proboscia inermis</name>
    <dbReference type="NCBI Taxonomy" id="420281"/>
    <lineage>
        <taxon>Eukaryota</taxon>
        <taxon>Sar</taxon>
        <taxon>Stramenopiles</taxon>
        <taxon>Ochrophyta</taxon>
        <taxon>Bacillariophyta</taxon>
        <taxon>Coscinodiscophyceae</taxon>
        <taxon>Rhizosoleniophycidae</taxon>
        <taxon>Rhizosoleniales</taxon>
        <taxon>Rhizosoleniaceae</taxon>
        <taxon>Proboscia</taxon>
    </lineage>
</organism>
<dbReference type="AlphaFoldDB" id="A0A7S0GCH5"/>
<dbReference type="PANTHER" id="PTHR36166:SF1">
    <property type="entry name" value="SRPBCC DOMAIN-CONTAINING PROTEIN"/>
    <property type="match status" value="1"/>
</dbReference>
<dbReference type="InterPro" id="IPR023393">
    <property type="entry name" value="START-like_dom_sf"/>
</dbReference>
<dbReference type="InterPro" id="IPR019587">
    <property type="entry name" value="Polyketide_cyclase/dehydratase"/>
</dbReference>
<dbReference type="PANTHER" id="PTHR36166">
    <property type="entry name" value="CHROMOSOME 9, WHOLE GENOME SHOTGUN SEQUENCE"/>
    <property type="match status" value="1"/>
</dbReference>
<proteinExistence type="predicted"/>
<dbReference type="Gene3D" id="3.30.530.20">
    <property type="match status" value="1"/>
</dbReference>